<evidence type="ECO:0000256" key="7">
    <source>
        <dbReference type="ARBA" id="ARBA00022618"/>
    </source>
</evidence>
<evidence type="ECO:0000256" key="2">
    <source>
        <dbReference type="ARBA" id="ARBA00004496"/>
    </source>
</evidence>
<reference evidence="12" key="1">
    <citation type="submission" date="2021-01" db="EMBL/GenBank/DDBJ databases">
        <authorList>
            <person name="Corre E."/>
            <person name="Pelletier E."/>
            <person name="Niang G."/>
            <person name="Scheremetjew M."/>
            <person name="Finn R."/>
            <person name="Kale V."/>
            <person name="Holt S."/>
            <person name="Cochrane G."/>
            <person name="Meng A."/>
            <person name="Brown T."/>
            <person name="Cohen L."/>
        </authorList>
    </citation>
    <scope>NUCLEOTIDE SEQUENCE</scope>
</reference>
<keyword evidence="6" id="KW-0963">Cytoplasm</keyword>
<keyword evidence="10" id="KW-0131">Cell cycle</keyword>
<evidence type="ECO:0000256" key="3">
    <source>
        <dbReference type="ARBA" id="ARBA00009471"/>
    </source>
</evidence>
<keyword evidence="9" id="KW-0226">DNA condensation</keyword>
<evidence type="ECO:0000256" key="10">
    <source>
        <dbReference type="ARBA" id="ARBA00023306"/>
    </source>
</evidence>
<gene>
    <name evidence="12" type="ORF">NSCI0253_LOCUS17170</name>
</gene>
<protein>
    <recommendedName>
        <fullName evidence="4">Condensin complex subunit 2</fullName>
    </recommendedName>
</protein>
<comment type="similarity">
    <text evidence="3">Belongs to the CND2 (condensin subunit 2) family.</text>
</comment>
<evidence type="ECO:0000256" key="8">
    <source>
        <dbReference type="ARBA" id="ARBA00022776"/>
    </source>
</evidence>
<dbReference type="GO" id="GO:0005737">
    <property type="term" value="C:cytoplasm"/>
    <property type="evidence" value="ECO:0007669"/>
    <property type="project" value="UniProtKB-SubCell"/>
</dbReference>
<organism evidence="12">
    <name type="scientific">Noctiluca scintillans</name>
    <name type="common">Sea sparkle</name>
    <name type="synonym">Red tide dinoflagellate</name>
    <dbReference type="NCBI Taxonomy" id="2966"/>
    <lineage>
        <taxon>Eukaryota</taxon>
        <taxon>Sar</taxon>
        <taxon>Alveolata</taxon>
        <taxon>Dinophyceae</taxon>
        <taxon>Noctilucales</taxon>
        <taxon>Noctilucaceae</taxon>
        <taxon>Noctiluca</taxon>
    </lineage>
</organism>
<dbReference type="GO" id="GO:0000796">
    <property type="term" value="C:condensin complex"/>
    <property type="evidence" value="ECO:0007669"/>
    <property type="project" value="InterPro"/>
</dbReference>
<name>A0A7S1A5T0_NOCSC</name>
<evidence type="ECO:0000256" key="5">
    <source>
        <dbReference type="ARBA" id="ARBA00022454"/>
    </source>
</evidence>
<dbReference type="PANTHER" id="PTHR13108:SF9">
    <property type="entry name" value="CONDENSIN COMPLEX SUBUNIT 2"/>
    <property type="match status" value="1"/>
</dbReference>
<sequence>MPSAASSSSAQLVPSGGGSLGELYSKCVQMVNENKVSVKNAFDLHLIDHMDDIVDSFMGAGKSTRVSKGGTARVSEEGENRFHEASCTIEASARIYACRVDCVHTDTYRVLGGLNSADLADEADEGQTAGEEGKVGATKRRRMCGVNTLEKNEANITQNVLDADEQSDPMFRRMAAAFDAGGAKGLLLSHLPIVEDLSLIFNGDVPMVRAASSTLFENPKRYAVDSLGLGDPAATSARIAGARLCSEADPFRADLLGEVEDYQLPQRIEDLLRMETGSRSAVGPLAPVDPVPLTNVEEPDCMEADAFGGDIDAELPSTDHPPMAMAPLMDQVPPLPLADMGPGVDSVAQPVSEDAVSFDELFDKFCGKGSSTHQFAYFDECWAKLPRDKDGKGLVPLMDTPYGQLVAQDGHAPRPEKQEKEKPAKRALFDLSDLDKPLKPIQTEPSHKHQLSERAMQWQLRRDVPPYMIDRITMPSWPTWSRGDFACLGLRPHLMLKLVRKPAPSGEGPHSFSDLFSTVVVENPDAFPWLGGGSARGSMTTGAHGEDEEDGRDREADLDDADDDDYGANGLPAHLDFDPQELFLRPDDKVVPDSQGADVGADFPTEMPDHDDMGTFGHSMDFDLVEQPKTVGAIDIGYSRNSKFVDVKLVKKHLWDCISQDIEGARTRSQSKSESSFQNLVHRTVERLPKAETENLSTAVCFICALHLCNEKGLELVPQTCQGDFNVVGPA</sequence>
<comment type="subcellular location">
    <subcellularLocation>
        <location evidence="1">Chromosome</location>
    </subcellularLocation>
    <subcellularLocation>
        <location evidence="2">Cytoplasm</location>
    </subcellularLocation>
</comment>
<evidence type="ECO:0000256" key="11">
    <source>
        <dbReference type="SAM" id="MobiDB-lite"/>
    </source>
</evidence>
<evidence type="ECO:0000256" key="9">
    <source>
        <dbReference type="ARBA" id="ARBA00023067"/>
    </source>
</evidence>
<dbReference type="Pfam" id="PF05786">
    <property type="entry name" value="Cnd2"/>
    <property type="match status" value="2"/>
</dbReference>
<evidence type="ECO:0000256" key="4">
    <source>
        <dbReference type="ARBA" id="ARBA00016065"/>
    </source>
</evidence>
<feature type="compositionally biased region" description="Acidic residues" evidence="11">
    <location>
        <begin position="546"/>
        <end position="565"/>
    </location>
</feature>
<proteinExistence type="inferred from homology"/>
<dbReference type="GO" id="GO:0003682">
    <property type="term" value="F:chromatin binding"/>
    <property type="evidence" value="ECO:0007669"/>
    <property type="project" value="TreeGrafter"/>
</dbReference>
<accession>A0A7S1A5T0</accession>
<evidence type="ECO:0000256" key="6">
    <source>
        <dbReference type="ARBA" id="ARBA00022490"/>
    </source>
</evidence>
<keyword evidence="7" id="KW-0132">Cell division</keyword>
<dbReference type="GO" id="GO:0051301">
    <property type="term" value="P:cell division"/>
    <property type="evidence" value="ECO:0007669"/>
    <property type="project" value="UniProtKB-KW"/>
</dbReference>
<dbReference type="EMBL" id="HBFQ01024317">
    <property type="protein sequence ID" value="CAD8842822.1"/>
    <property type="molecule type" value="Transcribed_RNA"/>
</dbReference>
<dbReference type="InterPro" id="IPR022816">
    <property type="entry name" value="Condensin_barren_su2"/>
</dbReference>
<keyword evidence="5" id="KW-0158">Chromosome</keyword>
<evidence type="ECO:0000256" key="1">
    <source>
        <dbReference type="ARBA" id="ARBA00004286"/>
    </source>
</evidence>
<dbReference type="AlphaFoldDB" id="A0A7S1A5T0"/>
<feature type="region of interest" description="Disordered" evidence="11">
    <location>
        <begin position="532"/>
        <end position="565"/>
    </location>
</feature>
<dbReference type="PANTHER" id="PTHR13108">
    <property type="entry name" value="CONDENSIN COMPLEX SUBUNIT 2"/>
    <property type="match status" value="1"/>
</dbReference>
<keyword evidence="8" id="KW-0498">Mitosis</keyword>
<evidence type="ECO:0000313" key="12">
    <source>
        <dbReference type="EMBL" id="CAD8842822.1"/>
    </source>
</evidence>
<dbReference type="GO" id="GO:0007076">
    <property type="term" value="P:mitotic chromosome condensation"/>
    <property type="evidence" value="ECO:0007669"/>
    <property type="project" value="InterPro"/>
</dbReference>